<dbReference type="InterPro" id="IPR029056">
    <property type="entry name" value="Ribokinase-like"/>
</dbReference>
<dbReference type="GO" id="GO:0019303">
    <property type="term" value="P:D-ribose catabolic process"/>
    <property type="evidence" value="ECO:0007669"/>
    <property type="project" value="UniProtKB-UniPathway"/>
</dbReference>
<proteinExistence type="inferred from homology"/>
<keyword evidence="13" id="KW-1185">Reference proteome</keyword>
<keyword evidence="5 9" id="KW-0067">ATP-binding</keyword>
<feature type="binding site" evidence="9">
    <location>
        <position position="234"/>
    </location>
    <ligand>
        <name>substrate</name>
    </ligand>
</feature>
<evidence type="ECO:0000256" key="1">
    <source>
        <dbReference type="ARBA" id="ARBA00022679"/>
    </source>
</evidence>
<dbReference type="EC" id="2.7.1.229" evidence="9"/>
<feature type="domain" description="Carbohydrate kinase PfkB" evidence="11">
    <location>
        <begin position="1"/>
        <end position="276"/>
    </location>
</feature>
<dbReference type="InterPro" id="IPR011877">
    <property type="entry name" value="Ribokinase"/>
</dbReference>
<name>A0A073AWJ8_9PSEU</name>
<feature type="binding site" evidence="9">
    <location>
        <position position="267"/>
    </location>
    <ligand>
        <name>K(+)</name>
        <dbReference type="ChEBI" id="CHEBI:29103"/>
    </ligand>
</feature>
<keyword evidence="9" id="KW-0963">Cytoplasm</keyword>
<dbReference type="InterPro" id="IPR011611">
    <property type="entry name" value="PfkB_dom"/>
</dbReference>
<evidence type="ECO:0000256" key="10">
    <source>
        <dbReference type="SAM" id="MobiDB-lite"/>
    </source>
</evidence>
<feature type="binding site" evidence="9">
    <location>
        <position position="171"/>
    </location>
    <ligand>
        <name>ATP</name>
        <dbReference type="ChEBI" id="CHEBI:30616"/>
    </ligand>
</feature>
<dbReference type="GO" id="GO:0005829">
    <property type="term" value="C:cytosol"/>
    <property type="evidence" value="ECO:0007669"/>
    <property type="project" value="TreeGrafter"/>
</dbReference>
<dbReference type="Gene3D" id="3.40.1190.20">
    <property type="match status" value="1"/>
</dbReference>
<sequence length="287" mass="29175">MDLVAYVSTAPGRGETVLGREFHTVPGGKGANQAIAAGKAGARVQMIGAVGSDDFGTRIRENLIASNVEVKGLRTVPGHSGTAHIVVDDQGGNSIVVIPGANQALDALAAGDEELIAASDSLLLQLEVPFSGVAAAAQAARRHGVRVILTPAPAAQLGEDILSNVDMIVPNEHEAAVLTGSTDPEQALAALLRDVPEAVITLGQRGALYGNRDGETIQVPALPVTAVDTTAAGDTFVGVLATALGEGRPVREALRRASAAAAIAVQRPGASSSMPTEKEITDLLASR</sequence>
<comment type="subunit">
    <text evidence="9">Homodimer.</text>
</comment>
<dbReference type="UniPathway" id="UPA00916">
    <property type="reaction ID" value="UER00889"/>
</dbReference>
<evidence type="ECO:0000256" key="3">
    <source>
        <dbReference type="ARBA" id="ARBA00022741"/>
    </source>
</evidence>
<dbReference type="AlphaFoldDB" id="A0A073AWJ8"/>
<evidence type="ECO:0000313" key="12">
    <source>
        <dbReference type="EMBL" id="KEI43462.1"/>
    </source>
</evidence>
<keyword evidence="8 9" id="KW-0119">Carbohydrate metabolism</keyword>
<dbReference type="PANTHER" id="PTHR10584">
    <property type="entry name" value="SUGAR KINASE"/>
    <property type="match status" value="1"/>
</dbReference>
<feature type="binding site" evidence="9">
    <location>
        <position position="228"/>
    </location>
    <ligand>
        <name>K(+)</name>
        <dbReference type="ChEBI" id="CHEBI:29103"/>
    </ligand>
</feature>
<comment type="catalytic activity">
    <reaction evidence="9">
        <text>2-deoxy-D-ribose + ATP = 2-deoxy-D-ribose 5-phosphate + ADP + H(+)</text>
        <dbReference type="Rhea" id="RHEA:30871"/>
        <dbReference type="ChEBI" id="CHEBI:15378"/>
        <dbReference type="ChEBI" id="CHEBI:30616"/>
        <dbReference type="ChEBI" id="CHEBI:62877"/>
        <dbReference type="ChEBI" id="CHEBI:90761"/>
        <dbReference type="ChEBI" id="CHEBI:456216"/>
        <dbReference type="EC" id="2.7.1.229"/>
    </reaction>
</comment>
<keyword evidence="1 9" id="KW-0808">Transferase</keyword>
<accession>A0A073AWJ8</accession>
<evidence type="ECO:0000256" key="2">
    <source>
        <dbReference type="ARBA" id="ARBA00022723"/>
    </source>
</evidence>
<dbReference type="InterPro" id="IPR002139">
    <property type="entry name" value="Ribo/fructo_kinase"/>
</dbReference>
<dbReference type="SUPFAM" id="SSF53613">
    <property type="entry name" value="Ribokinase-like"/>
    <property type="match status" value="1"/>
</dbReference>
<feature type="site" description="Important for substrate specificity" evidence="9">
    <location>
        <position position="1"/>
    </location>
</feature>
<dbReference type="Pfam" id="PF00294">
    <property type="entry name" value="PfkB"/>
    <property type="match status" value="1"/>
</dbReference>
<feature type="binding site" evidence="9">
    <location>
        <position position="273"/>
    </location>
    <ligand>
        <name>K(+)</name>
        <dbReference type="ChEBI" id="CHEBI:29103"/>
    </ligand>
</feature>
<feature type="region of interest" description="Disordered" evidence="10">
    <location>
        <begin position="268"/>
        <end position="287"/>
    </location>
</feature>
<comment type="caution">
    <text evidence="9">Lacks conserved residue(s) required for the propagation of feature annotation.</text>
</comment>
<dbReference type="PRINTS" id="PR00990">
    <property type="entry name" value="RIBOKINASE"/>
</dbReference>
<comment type="subcellular location">
    <subcellularLocation>
        <location evidence="9">Cytoplasm</location>
    </subcellularLocation>
</comment>
<evidence type="ECO:0000256" key="6">
    <source>
        <dbReference type="ARBA" id="ARBA00022842"/>
    </source>
</evidence>
<dbReference type="GO" id="GO:0004747">
    <property type="term" value="F:ribokinase activity"/>
    <property type="evidence" value="ECO:0007669"/>
    <property type="project" value="UniProtKB-UniRule"/>
</dbReference>
<evidence type="ECO:0000259" key="11">
    <source>
        <dbReference type="Pfam" id="PF00294"/>
    </source>
</evidence>
<comment type="cofactor">
    <cofactor evidence="9">
        <name>Mg(2+)</name>
        <dbReference type="ChEBI" id="CHEBI:18420"/>
    </cofactor>
</comment>
<comment type="similarity">
    <text evidence="9">Belongs to the carbohydrate kinase PfkB family. Deoxyribokinase subfamily.</text>
</comment>
<keyword evidence="6 9" id="KW-0460">Magnesium</keyword>
<feature type="binding site" evidence="9">
    <location>
        <begin position="28"/>
        <end position="32"/>
    </location>
    <ligand>
        <name>substrate</name>
    </ligand>
</feature>
<keyword evidence="4 9" id="KW-0418">Kinase</keyword>
<feature type="binding site" evidence="9">
    <location>
        <begin position="233"/>
        <end position="234"/>
    </location>
    <ligand>
        <name>ATP</name>
        <dbReference type="ChEBI" id="CHEBI:30616"/>
    </ligand>
</feature>
<comment type="function">
    <text evidence="9">Catalyzes the ATP-dependent phosphorylation of 2-deoxy-D-ribose to 2-deoxy-D-ribose 5-phosphate (dRib-5P), allowing the use of deoxyribose as the sole carbon source.</text>
</comment>
<feature type="binding site" evidence="9">
    <location>
        <position position="127"/>
    </location>
    <ligand>
        <name>substrate</name>
    </ligand>
</feature>
<protein>
    <recommendedName>
        <fullName evidence="9">Deoxyribokinase</fullName>
        <shortName evidence="9">dRK</shortName>
        <ecNumber evidence="9">2.7.1.229</ecNumber>
    </recommendedName>
    <alternativeName>
        <fullName evidence="9">ATP:2-deoxy-D-ribose 5-phosphotransferase</fullName>
    </alternativeName>
</protein>
<dbReference type="GO" id="GO:0005524">
    <property type="term" value="F:ATP binding"/>
    <property type="evidence" value="ECO:0007669"/>
    <property type="project" value="UniProtKB-UniRule"/>
</dbReference>
<feature type="binding site" evidence="9">
    <location>
        <position position="269"/>
    </location>
    <ligand>
        <name>K(+)</name>
        <dbReference type="ChEBI" id="CHEBI:29103"/>
    </ligand>
</feature>
<evidence type="ECO:0000256" key="7">
    <source>
        <dbReference type="ARBA" id="ARBA00022958"/>
    </source>
</evidence>
<keyword evidence="7 9" id="KW-0630">Potassium</keyword>
<keyword evidence="2 9" id="KW-0479">Metal-binding</keyword>
<dbReference type="STRING" id="28042.GU90_17125"/>
<dbReference type="Proteomes" id="UP000031419">
    <property type="component" value="Unassembled WGS sequence"/>
</dbReference>
<dbReference type="CDD" id="cd01174">
    <property type="entry name" value="ribokinase"/>
    <property type="match status" value="1"/>
</dbReference>
<comment type="caution">
    <text evidence="12">The sequence shown here is derived from an EMBL/GenBank/DDBJ whole genome shotgun (WGS) entry which is preliminary data.</text>
</comment>
<evidence type="ECO:0000256" key="9">
    <source>
        <dbReference type="HAMAP-Rule" id="MF_01987"/>
    </source>
</evidence>
<dbReference type="EMBL" id="JNVU01000039">
    <property type="protein sequence ID" value="KEI43462.1"/>
    <property type="molecule type" value="Genomic_DNA"/>
</dbReference>
<dbReference type="NCBIfam" id="TIGR02152">
    <property type="entry name" value="D_ribokin_bact"/>
    <property type="match status" value="1"/>
</dbReference>
<gene>
    <name evidence="9" type="primary">deoK</name>
    <name evidence="12" type="ORF">GU90_17125</name>
</gene>
<organism evidence="12 13">
    <name type="scientific">Saccharopolyspora rectivirgula</name>
    <dbReference type="NCBI Taxonomy" id="28042"/>
    <lineage>
        <taxon>Bacteria</taxon>
        <taxon>Bacillati</taxon>
        <taxon>Actinomycetota</taxon>
        <taxon>Actinomycetes</taxon>
        <taxon>Pseudonocardiales</taxon>
        <taxon>Pseudonocardiaceae</taxon>
        <taxon>Saccharopolyspora</taxon>
    </lineage>
</organism>
<evidence type="ECO:0000256" key="8">
    <source>
        <dbReference type="ARBA" id="ARBA00023277"/>
    </source>
</evidence>
<dbReference type="PANTHER" id="PTHR10584:SF166">
    <property type="entry name" value="RIBOKINASE"/>
    <property type="match status" value="1"/>
</dbReference>
<dbReference type="GO" id="GO:0046872">
    <property type="term" value="F:metal ion binding"/>
    <property type="evidence" value="ECO:0007669"/>
    <property type="project" value="UniProtKB-KW"/>
</dbReference>
<evidence type="ECO:0000256" key="5">
    <source>
        <dbReference type="ARBA" id="ARBA00022840"/>
    </source>
</evidence>
<evidence type="ECO:0000313" key="13">
    <source>
        <dbReference type="Proteomes" id="UP000031419"/>
    </source>
</evidence>
<dbReference type="HAMAP" id="MF_01987">
    <property type="entry name" value="Ribokinase"/>
    <property type="match status" value="1"/>
</dbReference>
<keyword evidence="3 9" id="KW-0547">Nucleotide-binding</keyword>
<reference evidence="12 13" key="1">
    <citation type="submission" date="2014-06" db="EMBL/GenBank/DDBJ databases">
        <title>Saccharopolyspora rectivirgula DSM-43113 Genome sequencing.</title>
        <authorList>
            <person name="Barrera C."/>
            <person name="Millon L."/>
            <person name="Rognon B."/>
            <person name="Zaugg C."/>
            <person name="Monod M."/>
        </authorList>
    </citation>
    <scope>NUCLEOTIDE SEQUENCE [LARGE SCALE GENOMIC DNA]</scope>
    <source>
        <strain evidence="12 13">DSM 43113</strain>
    </source>
</reference>
<feature type="binding site" evidence="9">
    <location>
        <position position="230"/>
    </location>
    <ligand>
        <name>K(+)</name>
        <dbReference type="ChEBI" id="CHEBI:29103"/>
    </ligand>
</feature>
<evidence type="ECO:0000256" key="4">
    <source>
        <dbReference type="ARBA" id="ARBA00022777"/>
    </source>
</evidence>
<feature type="binding site" evidence="9">
    <location>
        <begin position="201"/>
        <end position="206"/>
    </location>
    <ligand>
        <name>ATP</name>
        <dbReference type="ChEBI" id="CHEBI:30616"/>
    </ligand>
</feature>
<feature type="active site" description="Proton acceptor" evidence="9">
    <location>
        <position position="234"/>
    </location>
</feature>
<dbReference type="eggNOG" id="COG0524">
    <property type="taxonomic scope" value="Bacteria"/>
</dbReference>
<feature type="binding site" evidence="9">
    <location>
        <position position="264"/>
    </location>
    <ligand>
        <name>K(+)</name>
        <dbReference type="ChEBI" id="CHEBI:29103"/>
    </ligand>
</feature>